<evidence type="ECO:0000313" key="3">
    <source>
        <dbReference type="EMBL" id="EFH82586.1"/>
    </source>
</evidence>
<dbReference type="eggNOG" id="COG2814">
    <property type="taxonomic scope" value="Bacteria"/>
</dbReference>
<feature type="domain" description="Transposase IS204/IS1001/IS1096/IS1165 DDE" evidence="2">
    <location>
        <begin position="101"/>
        <end position="191"/>
    </location>
</feature>
<gene>
    <name evidence="3" type="ORF">Krac_3413</name>
</gene>
<dbReference type="PANTHER" id="PTHR33498">
    <property type="entry name" value="TRANSPOSASE FOR INSERTION SEQUENCE ELEMENT IS1557"/>
    <property type="match status" value="1"/>
</dbReference>
<evidence type="ECO:0000256" key="1">
    <source>
        <dbReference type="SAM" id="Phobius"/>
    </source>
</evidence>
<dbReference type="STRING" id="485913.Krac_3413"/>
<keyword evidence="4" id="KW-1185">Reference proteome</keyword>
<sequence length="202" mass="22407">MHVKASSPATPVQEPPYTAIETNKDLETSSPSVNKWIILALAASSSFMTTLDGSIINIGLPTIARTFHTGISGSTEWIIIGYLVIIAATLLTFGRLADILGRARRRYGTILVDLETHRLLGLLADCEADTVAAWFRQHPNVQIVTRDRSPTFSDAIRRGAPHALYIADRFHLHMNAMTCLETVLMREQITLRWVAATLRAER</sequence>
<name>D6U196_KTERA</name>
<evidence type="ECO:0000259" key="2">
    <source>
        <dbReference type="Pfam" id="PF01610"/>
    </source>
</evidence>
<feature type="transmembrane region" description="Helical" evidence="1">
    <location>
        <begin position="36"/>
        <end position="57"/>
    </location>
</feature>
<dbReference type="AlphaFoldDB" id="D6U196"/>
<dbReference type="SUPFAM" id="SSF103473">
    <property type="entry name" value="MFS general substrate transporter"/>
    <property type="match status" value="1"/>
</dbReference>
<dbReference type="PANTHER" id="PTHR33498:SF1">
    <property type="entry name" value="TRANSPOSASE FOR INSERTION SEQUENCE ELEMENT IS1557"/>
    <property type="match status" value="1"/>
</dbReference>
<dbReference type="EMBL" id="ADVG01000004">
    <property type="protein sequence ID" value="EFH82586.1"/>
    <property type="molecule type" value="Genomic_DNA"/>
</dbReference>
<dbReference type="InterPro" id="IPR002560">
    <property type="entry name" value="Transposase_DDE"/>
</dbReference>
<dbReference type="Gene3D" id="1.20.1720.10">
    <property type="entry name" value="Multidrug resistance protein D"/>
    <property type="match status" value="1"/>
</dbReference>
<feature type="transmembrane region" description="Helical" evidence="1">
    <location>
        <begin position="77"/>
        <end position="97"/>
    </location>
</feature>
<comment type="caution">
    <text evidence="3">The sequence shown here is derived from an EMBL/GenBank/DDBJ whole genome shotgun (WGS) entry which is preliminary data.</text>
</comment>
<accession>D6U196</accession>
<dbReference type="InterPro" id="IPR047951">
    <property type="entry name" value="Transpos_ISL3"/>
</dbReference>
<keyword evidence="1" id="KW-1133">Transmembrane helix</keyword>
<dbReference type="Proteomes" id="UP000004508">
    <property type="component" value="Unassembled WGS sequence"/>
</dbReference>
<organism evidence="3 4">
    <name type="scientific">Ktedonobacter racemifer DSM 44963</name>
    <dbReference type="NCBI Taxonomy" id="485913"/>
    <lineage>
        <taxon>Bacteria</taxon>
        <taxon>Bacillati</taxon>
        <taxon>Chloroflexota</taxon>
        <taxon>Ktedonobacteria</taxon>
        <taxon>Ktedonobacterales</taxon>
        <taxon>Ktedonobacteraceae</taxon>
        <taxon>Ktedonobacter</taxon>
    </lineage>
</organism>
<dbReference type="Pfam" id="PF01610">
    <property type="entry name" value="DDE_Tnp_ISL3"/>
    <property type="match status" value="1"/>
</dbReference>
<dbReference type="InterPro" id="IPR036259">
    <property type="entry name" value="MFS_trans_sf"/>
</dbReference>
<dbReference type="eggNOG" id="COG3464">
    <property type="taxonomic scope" value="Bacteria"/>
</dbReference>
<proteinExistence type="predicted"/>
<dbReference type="RefSeq" id="WP_007920816.1">
    <property type="nucleotide sequence ID" value="NZ_ADVG01000004.1"/>
</dbReference>
<dbReference type="OrthoDB" id="140629at2"/>
<evidence type="ECO:0000313" key="4">
    <source>
        <dbReference type="Proteomes" id="UP000004508"/>
    </source>
</evidence>
<keyword evidence="1" id="KW-0812">Transmembrane</keyword>
<keyword evidence="1" id="KW-0472">Membrane</keyword>
<protein>
    <submittedName>
        <fullName evidence="3">Transposase IS204/IS1001/IS1096/IS1165 family protein</fullName>
    </submittedName>
</protein>
<dbReference type="InParanoid" id="D6U196"/>
<reference evidence="3 4" key="1">
    <citation type="journal article" date="2011" name="Stand. Genomic Sci.">
        <title>Non-contiguous finished genome sequence and contextual data of the filamentous soil bacterium Ktedonobacter racemifer type strain (SOSP1-21).</title>
        <authorList>
            <person name="Chang Y.J."/>
            <person name="Land M."/>
            <person name="Hauser L."/>
            <person name="Chertkov O."/>
            <person name="Del Rio T.G."/>
            <person name="Nolan M."/>
            <person name="Copeland A."/>
            <person name="Tice H."/>
            <person name="Cheng J.F."/>
            <person name="Lucas S."/>
            <person name="Han C."/>
            <person name="Goodwin L."/>
            <person name="Pitluck S."/>
            <person name="Ivanova N."/>
            <person name="Ovchinikova G."/>
            <person name="Pati A."/>
            <person name="Chen A."/>
            <person name="Palaniappan K."/>
            <person name="Mavromatis K."/>
            <person name="Liolios K."/>
            <person name="Brettin T."/>
            <person name="Fiebig A."/>
            <person name="Rohde M."/>
            <person name="Abt B."/>
            <person name="Goker M."/>
            <person name="Detter J.C."/>
            <person name="Woyke T."/>
            <person name="Bristow J."/>
            <person name="Eisen J.A."/>
            <person name="Markowitz V."/>
            <person name="Hugenholtz P."/>
            <person name="Kyrpides N.C."/>
            <person name="Klenk H.P."/>
            <person name="Lapidus A."/>
        </authorList>
    </citation>
    <scope>NUCLEOTIDE SEQUENCE [LARGE SCALE GENOMIC DNA]</scope>
    <source>
        <strain evidence="4">DSM 44963</strain>
    </source>
</reference>